<comment type="caution">
    <text evidence="12">The sequence shown here is derived from an EMBL/GenBank/DDBJ whole genome shotgun (WGS) entry which is preliminary data.</text>
</comment>
<dbReference type="EMBL" id="AGNL01044575">
    <property type="protein sequence ID" value="EJK49638.1"/>
    <property type="molecule type" value="Genomic_DNA"/>
</dbReference>
<keyword evidence="7 9" id="KW-1133">Transmembrane helix</keyword>
<keyword evidence="8 9" id="KW-0472">Membrane</keyword>
<dbReference type="PANTHER" id="PTHR24223:SF456">
    <property type="entry name" value="MULTIDRUG RESISTANCE-ASSOCIATED PROTEIN LETHAL(2)03659"/>
    <property type="match status" value="1"/>
</dbReference>
<proteinExistence type="inferred from homology"/>
<keyword evidence="6" id="KW-0067">ATP-binding</keyword>
<dbReference type="Pfam" id="PF00005">
    <property type="entry name" value="ABC_tran"/>
    <property type="match status" value="1"/>
</dbReference>
<reference evidence="12 13" key="1">
    <citation type="journal article" date="2012" name="Genome Biol.">
        <title>Genome and low-iron response of an oceanic diatom adapted to chronic iron limitation.</title>
        <authorList>
            <person name="Lommer M."/>
            <person name="Specht M."/>
            <person name="Roy A.S."/>
            <person name="Kraemer L."/>
            <person name="Andreson R."/>
            <person name="Gutowska M.A."/>
            <person name="Wolf J."/>
            <person name="Bergner S.V."/>
            <person name="Schilhabel M.B."/>
            <person name="Klostermeier U.C."/>
            <person name="Beiko R.G."/>
            <person name="Rosenstiel P."/>
            <person name="Hippler M."/>
            <person name="Laroche J."/>
        </authorList>
    </citation>
    <scope>NUCLEOTIDE SEQUENCE [LARGE SCALE GENOMIC DNA]</scope>
    <source>
        <strain evidence="12 13">CCMP1005</strain>
    </source>
</reference>
<dbReference type="Proteomes" id="UP000266841">
    <property type="component" value="Unassembled WGS sequence"/>
</dbReference>
<dbReference type="GO" id="GO:0016020">
    <property type="term" value="C:membrane"/>
    <property type="evidence" value="ECO:0007669"/>
    <property type="project" value="UniProtKB-SubCell"/>
</dbReference>
<dbReference type="Gene3D" id="1.20.1560.10">
    <property type="entry name" value="ABC transporter type 1, transmembrane domain"/>
    <property type="match status" value="1"/>
</dbReference>
<dbReference type="eggNOG" id="KOG0054">
    <property type="taxonomic scope" value="Eukaryota"/>
</dbReference>
<evidence type="ECO:0000256" key="9">
    <source>
        <dbReference type="SAM" id="Phobius"/>
    </source>
</evidence>
<evidence type="ECO:0000256" key="5">
    <source>
        <dbReference type="ARBA" id="ARBA00022741"/>
    </source>
</evidence>
<keyword evidence="5" id="KW-0547">Nucleotide-binding</keyword>
<dbReference type="InterPro" id="IPR017871">
    <property type="entry name" value="ABC_transporter-like_CS"/>
</dbReference>
<dbReference type="PROSITE" id="PS50893">
    <property type="entry name" value="ABC_TRANSPORTER_2"/>
    <property type="match status" value="1"/>
</dbReference>
<protein>
    <recommendedName>
        <fullName evidence="14">ABC transporter domain-containing protein</fullName>
    </recommendedName>
</protein>
<feature type="non-terminal residue" evidence="12">
    <location>
        <position position="1"/>
    </location>
</feature>
<evidence type="ECO:0000259" key="11">
    <source>
        <dbReference type="PROSITE" id="PS50929"/>
    </source>
</evidence>
<evidence type="ECO:0000256" key="6">
    <source>
        <dbReference type="ARBA" id="ARBA00022840"/>
    </source>
</evidence>
<gene>
    <name evidence="12" type="ORF">THAOC_31466</name>
</gene>
<keyword evidence="3" id="KW-0813">Transport</keyword>
<evidence type="ECO:0000313" key="13">
    <source>
        <dbReference type="Proteomes" id="UP000266841"/>
    </source>
</evidence>
<dbReference type="PANTHER" id="PTHR24223">
    <property type="entry name" value="ATP-BINDING CASSETTE SUB-FAMILY C"/>
    <property type="match status" value="1"/>
</dbReference>
<organism evidence="12 13">
    <name type="scientific">Thalassiosira oceanica</name>
    <name type="common">Marine diatom</name>
    <dbReference type="NCBI Taxonomy" id="159749"/>
    <lineage>
        <taxon>Eukaryota</taxon>
        <taxon>Sar</taxon>
        <taxon>Stramenopiles</taxon>
        <taxon>Ochrophyta</taxon>
        <taxon>Bacillariophyta</taxon>
        <taxon>Coscinodiscophyceae</taxon>
        <taxon>Thalassiosirophycidae</taxon>
        <taxon>Thalassiosirales</taxon>
        <taxon>Thalassiosiraceae</taxon>
        <taxon>Thalassiosira</taxon>
    </lineage>
</organism>
<comment type="subcellular location">
    <subcellularLocation>
        <location evidence="1">Membrane</location>
        <topology evidence="1">Multi-pass membrane protein</topology>
    </subcellularLocation>
</comment>
<evidence type="ECO:0000256" key="8">
    <source>
        <dbReference type="ARBA" id="ARBA00023136"/>
    </source>
</evidence>
<dbReference type="InterPro" id="IPR050173">
    <property type="entry name" value="ABC_transporter_C-like"/>
</dbReference>
<dbReference type="PROSITE" id="PS50929">
    <property type="entry name" value="ABC_TM1F"/>
    <property type="match status" value="1"/>
</dbReference>
<feature type="transmembrane region" description="Helical" evidence="9">
    <location>
        <begin position="58"/>
        <end position="80"/>
    </location>
</feature>
<dbReference type="InterPro" id="IPR011527">
    <property type="entry name" value="ABC1_TM_dom"/>
</dbReference>
<dbReference type="SUPFAM" id="SSF90123">
    <property type="entry name" value="ABC transporter transmembrane region"/>
    <property type="match status" value="1"/>
</dbReference>
<keyword evidence="13" id="KW-1185">Reference proteome</keyword>
<dbReference type="OrthoDB" id="6500128at2759"/>
<feature type="transmembrane region" description="Helical" evidence="9">
    <location>
        <begin position="92"/>
        <end position="112"/>
    </location>
</feature>
<feature type="domain" description="ABC transporter" evidence="10">
    <location>
        <begin position="155"/>
        <end position="391"/>
    </location>
</feature>
<name>K0R837_THAOC</name>
<evidence type="ECO:0000256" key="4">
    <source>
        <dbReference type="ARBA" id="ARBA00022692"/>
    </source>
</evidence>
<evidence type="ECO:0000256" key="1">
    <source>
        <dbReference type="ARBA" id="ARBA00004141"/>
    </source>
</evidence>
<comment type="similarity">
    <text evidence="2">Belongs to the ABC transporter superfamily. ABCC family. Conjugate transporter (TC 3.A.1.208) subfamily.</text>
</comment>
<dbReference type="GO" id="GO:0005524">
    <property type="term" value="F:ATP binding"/>
    <property type="evidence" value="ECO:0007669"/>
    <property type="project" value="UniProtKB-KW"/>
</dbReference>
<dbReference type="Gene3D" id="3.40.50.300">
    <property type="entry name" value="P-loop containing nucleotide triphosphate hydrolases"/>
    <property type="match status" value="1"/>
</dbReference>
<dbReference type="InterPro" id="IPR003439">
    <property type="entry name" value="ABC_transporter-like_ATP-bd"/>
</dbReference>
<sequence length="406" mass="44232">RLDAVSRSPIQASLAEGLDGAFTIKAYGKNSFFAAQFQQHNNGNSAAMLNFVASRRWLAVRIESMGAVVILCASLFISVFTEQLGLTPGLTGLLLVWASGFTVVLSFLITSFSEAEAAITSMERMHDLEQLLQESCMETACENAVDVTWPAQGELAFRDVSMRYREGLPLSLEDLSFTVEPRQRCAVVGRTGAGKSSLTAALFRLVEIERGRITLDGVDLSTLGLKDVRGRRNGMFILPQDPAVFSGTIRTNIDPFNIHEESDILSALASVKFPGTQDGVALLDKVVEEGGSNFSVGELQLLCLARAMIASPRLLVLDEATSAVDGETDEFVQRMIRSQFPNTTLLTIAHRLITIIDYDRVIVMDKGRVAEEGSPRELLMDEDGIFTAMVNATGPDSAAQLRRMAK</sequence>
<dbReference type="SMART" id="SM00382">
    <property type="entry name" value="AAA"/>
    <property type="match status" value="1"/>
</dbReference>
<evidence type="ECO:0000256" key="7">
    <source>
        <dbReference type="ARBA" id="ARBA00022989"/>
    </source>
</evidence>
<dbReference type="InterPro" id="IPR003593">
    <property type="entry name" value="AAA+_ATPase"/>
</dbReference>
<feature type="domain" description="ABC transmembrane type-1" evidence="11">
    <location>
        <begin position="1"/>
        <end position="117"/>
    </location>
</feature>
<dbReference type="FunFam" id="3.40.50.300:FF:000838">
    <property type="entry name" value="ABC multidrug transporter (Eurofung)"/>
    <property type="match status" value="1"/>
</dbReference>
<dbReference type="OMA" id="LETICTI"/>
<dbReference type="CDD" id="cd03244">
    <property type="entry name" value="ABCC_MRP_domain2"/>
    <property type="match status" value="1"/>
</dbReference>
<dbReference type="SUPFAM" id="SSF52540">
    <property type="entry name" value="P-loop containing nucleoside triphosphate hydrolases"/>
    <property type="match status" value="1"/>
</dbReference>
<evidence type="ECO:0000313" key="12">
    <source>
        <dbReference type="EMBL" id="EJK49638.1"/>
    </source>
</evidence>
<accession>K0R837</accession>
<dbReference type="InterPro" id="IPR036640">
    <property type="entry name" value="ABC1_TM_sf"/>
</dbReference>
<evidence type="ECO:0008006" key="14">
    <source>
        <dbReference type="Google" id="ProtNLM"/>
    </source>
</evidence>
<dbReference type="AlphaFoldDB" id="K0R837"/>
<evidence type="ECO:0000256" key="3">
    <source>
        <dbReference type="ARBA" id="ARBA00022448"/>
    </source>
</evidence>
<dbReference type="GO" id="GO:0016887">
    <property type="term" value="F:ATP hydrolysis activity"/>
    <property type="evidence" value="ECO:0007669"/>
    <property type="project" value="InterPro"/>
</dbReference>
<dbReference type="InterPro" id="IPR027417">
    <property type="entry name" value="P-loop_NTPase"/>
</dbReference>
<evidence type="ECO:0000256" key="2">
    <source>
        <dbReference type="ARBA" id="ARBA00009726"/>
    </source>
</evidence>
<keyword evidence="4 9" id="KW-0812">Transmembrane</keyword>
<evidence type="ECO:0000259" key="10">
    <source>
        <dbReference type="PROSITE" id="PS50893"/>
    </source>
</evidence>
<dbReference type="GO" id="GO:0140359">
    <property type="term" value="F:ABC-type transporter activity"/>
    <property type="evidence" value="ECO:0007669"/>
    <property type="project" value="InterPro"/>
</dbReference>
<dbReference type="PROSITE" id="PS00211">
    <property type="entry name" value="ABC_TRANSPORTER_1"/>
    <property type="match status" value="1"/>
</dbReference>